<feature type="domain" description="Prepilin type IV endopeptidase peptidase" evidence="4">
    <location>
        <begin position="86"/>
        <end position="198"/>
    </location>
</feature>
<dbReference type="GO" id="GO:0005886">
    <property type="term" value="C:plasma membrane"/>
    <property type="evidence" value="ECO:0007669"/>
    <property type="project" value="TreeGrafter"/>
</dbReference>
<feature type="transmembrane region" description="Helical" evidence="3">
    <location>
        <begin position="110"/>
        <end position="131"/>
    </location>
</feature>
<feature type="transmembrane region" description="Helical" evidence="3">
    <location>
        <begin position="138"/>
        <end position="159"/>
    </location>
</feature>
<dbReference type="STRING" id="446860.AS188_14945"/>
<dbReference type="Proteomes" id="UP000057181">
    <property type="component" value="Chromosome"/>
</dbReference>
<sequence length="242" mass="24479">METVVGAAPLWLLLVAALAGALVGAFLPRVIRRHSPAPVLPDGSASDAESPASSVDSSALLAVVTAVLFTAAAFVFGLSWQLPAHLFLAATAVVLTVIDLRHHLLPNAVVLPALGFGFVLLACAAAVDGIWGALVRAVLGAVVLFALYLVLALISPAGLGMGDVKLAAVLGLFLGYQGWGALFVGAVLASVVGALVGLAVLASRRGGLRSDVSFGPSMLAGALVAVVWGEQIARNHLLPGLY</sequence>
<evidence type="ECO:0000313" key="6">
    <source>
        <dbReference type="EMBL" id="GEO92230.1"/>
    </source>
</evidence>
<name>A0A0U3G7N0_9MICC</name>
<dbReference type="PRINTS" id="PR00864">
    <property type="entry name" value="PREPILNPTASE"/>
</dbReference>
<keyword evidence="8" id="KW-1185">Reference proteome</keyword>
<feature type="transmembrane region" description="Helical" evidence="3">
    <location>
        <begin position="57"/>
        <end position="78"/>
    </location>
</feature>
<evidence type="ECO:0000256" key="1">
    <source>
        <dbReference type="ARBA" id="ARBA00005801"/>
    </source>
</evidence>
<dbReference type="Pfam" id="PF01478">
    <property type="entry name" value="Peptidase_A24"/>
    <property type="match status" value="1"/>
</dbReference>
<keyword evidence="3" id="KW-1133">Transmembrane helix</keyword>
<gene>
    <name evidence="5" type="ORF">AS188_14945</name>
    <name evidence="6" type="ORF">KFL01_15360</name>
</gene>
<dbReference type="Gene3D" id="1.20.120.1220">
    <property type="match status" value="1"/>
</dbReference>
<feature type="transmembrane region" description="Helical" evidence="3">
    <location>
        <begin position="179"/>
        <end position="202"/>
    </location>
</feature>
<keyword evidence="3" id="KW-0472">Membrane</keyword>
<dbReference type="AlphaFoldDB" id="A0A0U3G7N0"/>
<dbReference type="Proteomes" id="UP000321155">
    <property type="component" value="Unassembled WGS sequence"/>
</dbReference>
<evidence type="ECO:0000256" key="3">
    <source>
        <dbReference type="SAM" id="Phobius"/>
    </source>
</evidence>
<dbReference type="GO" id="GO:0006465">
    <property type="term" value="P:signal peptide processing"/>
    <property type="evidence" value="ECO:0007669"/>
    <property type="project" value="TreeGrafter"/>
</dbReference>
<dbReference type="InterPro" id="IPR000045">
    <property type="entry name" value="Prepilin_IV_endopep_pep"/>
</dbReference>
<reference evidence="6 8" key="2">
    <citation type="submission" date="2019-07" db="EMBL/GenBank/DDBJ databases">
        <title>Whole genome shotgun sequence of Kocuria flava NBRC 107626.</title>
        <authorList>
            <person name="Hosoyama A."/>
            <person name="Uohara A."/>
            <person name="Ohji S."/>
            <person name="Ichikawa N."/>
        </authorList>
    </citation>
    <scope>NUCLEOTIDE SEQUENCE [LARGE SCALE GENOMIC DNA]</scope>
    <source>
        <strain evidence="6 8">NBRC 107626</strain>
    </source>
</reference>
<dbReference type="EMBL" id="BJZR01000035">
    <property type="protein sequence ID" value="GEO92230.1"/>
    <property type="molecule type" value="Genomic_DNA"/>
</dbReference>
<evidence type="ECO:0000313" key="8">
    <source>
        <dbReference type="Proteomes" id="UP000321155"/>
    </source>
</evidence>
<evidence type="ECO:0000313" key="7">
    <source>
        <dbReference type="Proteomes" id="UP000057181"/>
    </source>
</evidence>
<dbReference type="PANTHER" id="PTHR30487">
    <property type="entry name" value="TYPE 4 PREPILIN-LIKE PROTEINS LEADER PEPTIDE-PROCESSING ENZYME"/>
    <property type="match status" value="1"/>
</dbReference>
<keyword evidence="3" id="KW-0812">Transmembrane</keyword>
<dbReference type="RefSeq" id="WP_058859506.1">
    <property type="nucleotide sequence ID" value="NZ_BJZR01000035.1"/>
</dbReference>
<dbReference type="OrthoDB" id="2087435at2"/>
<dbReference type="KEGG" id="kfv:AS188_14945"/>
<evidence type="ECO:0000313" key="5">
    <source>
        <dbReference type="EMBL" id="ALU40826.1"/>
    </source>
</evidence>
<evidence type="ECO:0000259" key="4">
    <source>
        <dbReference type="Pfam" id="PF01478"/>
    </source>
</evidence>
<accession>A0A0U3G7N0</accession>
<dbReference type="PANTHER" id="PTHR30487:SF0">
    <property type="entry name" value="PREPILIN LEADER PEPTIDASE_N-METHYLTRANSFERASE-RELATED"/>
    <property type="match status" value="1"/>
</dbReference>
<dbReference type="EMBL" id="CP013254">
    <property type="protein sequence ID" value="ALU40826.1"/>
    <property type="molecule type" value="Genomic_DNA"/>
</dbReference>
<comment type="similarity">
    <text evidence="1 2">Belongs to the peptidase A24 family.</text>
</comment>
<dbReference type="InterPro" id="IPR014032">
    <property type="entry name" value="Peptidase_A24A_bac"/>
</dbReference>
<evidence type="ECO:0000256" key="2">
    <source>
        <dbReference type="RuleBase" id="RU003793"/>
    </source>
</evidence>
<dbReference type="GO" id="GO:0004190">
    <property type="term" value="F:aspartic-type endopeptidase activity"/>
    <property type="evidence" value="ECO:0007669"/>
    <property type="project" value="InterPro"/>
</dbReference>
<organism evidence="5 7">
    <name type="scientific">Kocuria flava</name>
    <dbReference type="NCBI Taxonomy" id="446860"/>
    <lineage>
        <taxon>Bacteria</taxon>
        <taxon>Bacillati</taxon>
        <taxon>Actinomycetota</taxon>
        <taxon>Actinomycetes</taxon>
        <taxon>Micrococcales</taxon>
        <taxon>Micrococcaceae</taxon>
        <taxon>Kocuria</taxon>
    </lineage>
</organism>
<reference evidence="5 7" key="1">
    <citation type="submission" date="2015-11" db="EMBL/GenBank/DDBJ databases">
        <title>Complete Genome Sequence of Kocuria flava strain HO-9041.</title>
        <authorList>
            <person name="Zhou M."/>
            <person name="Dai J."/>
        </authorList>
    </citation>
    <scope>NUCLEOTIDE SEQUENCE [LARGE SCALE GENOMIC DNA]</scope>
    <source>
        <strain evidence="5 7">HO-9041</strain>
    </source>
</reference>
<proteinExistence type="inferred from homology"/>
<protein>
    <submittedName>
        <fullName evidence="5">Peptidase A24</fullName>
    </submittedName>
</protein>
<dbReference type="InterPro" id="IPR050882">
    <property type="entry name" value="Prepilin_peptidase/N-MTase"/>
</dbReference>